<dbReference type="InterPro" id="IPR004136">
    <property type="entry name" value="NMO"/>
</dbReference>
<evidence type="ECO:0000256" key="2">
    <source>
        <dbReference type="ARBA" id="ARBA00022643"/>
    </source>
</evidence>
<dbReference type="CDD" id="cd04730">
    <property type="entry name" value="NPD_like"/>
    <property type="match status" value="1"/>
</dbReference>
<evidence type="ECO:0000313" key="5">
    <source>
        <dbReference type="Proteomes" id="UP000054302"/>
    </source>
</evidence>
<evidence type="ECO:0000256" key="3">
    <source>
        <dbReference type="ARBA" id="ARBA00023002"/>
    </source>
</evidence>
<sequence>MPFQTWLTEEVGVRIPIVQGGMMWVGRAELISAVANAGALGFLTALTQPSPEALRDEIRKCRKMTNEPFGVNITLLPSMNKPDYLAYAKVAVQEGIRVIETAGDPMPILGFLKENNVKIIHKCVTLKHALRAEKLGVSCISIDGIECAGHGGEYDTPSLILLSRCAEELKIPYLASGGFGNGRGLAAALALGAAGINMGTRWMATVEAPIHYKVKEAIVAASENDTVLVLRKFRNTTRLHKNAVSLEVAEIERTKLDVQFEDVAHLMSGARGKNVYETGDIDAGVWSLGLVAGLIHDIPTCKDLAAKIESDAEKVLATTSALMSKTTESKSLKASRL</sequence>
<dbReference type="STRING" id="212818.A0A0D2AAZ7"/>
<keyword evidence="1" id="KW-0285">Flavoprotein</keyword>
<dbReference type="Pfam" id="PF03060">
    <property type="entry name" value="NMO"/>
    <property type="match status" value="1"/>
</dbReference>
<dbReference type="GO" id="GO:0018580">
    <property type="term" value="F:nitronate monooxygenase activity"/>
    <property type="evidence" value="ECO:0007669"/>
    <property type="project" value="InterPro"/>
</dbReference>
<keyword evidence="2" id="KW-0288">FMN</keyword>
<keyword evidence="5" id="KW-1185">Reference proteome</keyword>
<proteinExistence type="predicted"/>
<dbReference type="OMA" id="GVYPRIM"/>
<dbReference type="Proteomes" id="UP000054302">
    <property type="component" value="Unassembled WGS sequence"/>
</dbReference>
<dbReference type="EMBL" id="KN847521">
    <property type="protein sequence ID" value="KIV96088.1"/>
    <property type="molecule type" value="Genomic_DNA"/>
</dbReference>
<dbReference type="InterPro" id="IPR013785">
    <property type="entry name" value="Aldolase_TIM"/>
</dbReference>
<dbReference type="VEuPathDB" id="FungiDB:PV10_03668"/>
<dbReference type="Gene3D" id="3.20.20.70">
    <property type="entry name" value="Aldolase class I"/>
    <property type="match status" value="1"/>
</dbReference>
<dbReference type="PANTHER" id="PTHR32332:SF20">
    <property type="entry name" value="2-NITROPROPANE DIOXYGENASE-LIKE PROTEIN"/>
    <property type="match status" value="1"/>
</dbReference>
<dbReference type="PANTHER" id="PTHR32332">
    <property type="entry name" value="2-NITROPROPANE DIOXYGENASE"/>
    <property type="match status" value="1"/>
</dbReference>
<dbReference type="RefSeq" id="XP_016227662.1">
    <property type="nucleotide sequence ID" value="XM_016368144.1"/>
</dbReference>
<reference evidence="4 5" key="1">
    <citation type="submission" date="2015-01" db="EMBL/GenBank/DDBJ databases">
        <title>The Genome Sequence of Exophiala mesophila CBS40295.</title>
        <authorList>
            <consortium name="The Broad Institute Genomics Platform"/>
            <person name="Cuomo C."/>
            <person name="de Hoog S."/>
            <person name="Gorbushina A."/>
            <person name="Stielow B."/>
            <person name="Teixiera M."/>
            <person name="Abouelleil A."/>
            <person name="Chapman S.B."/>
            <person name="Priest M."/>
            <person name="Young S.K."/>
            <person name="Wortman J."/>
            <person name="Nusbaum C."/>
            <person name="Birren B."/>
        </authorList>
    </citation>
    <scope>NUCLEOTIDE SEQUENCE [LARGE SCALE GENOMIC DNA]</scope>
    <source>
        <strain evidence="4 5">CBS 40295</strain>
    </source>
</reference>
<dbReference type="OrthoDB" id="412383at2759"/>
<organism evidence="4 5">
    <name type="scientific">Exophiala mesophila</name>
    <name type="common">Black yeast-like fungus</name>
    <dbReference type="NCBI Taxonomy" id="212818"/>
    <lineage>
        <taxon>Eukaryota</taxon>
        <taxon>Fungi</taxon>
        <taxon>Dikarya</taxon>
        <taxon>Ascomycota</taxon>
        <taxon>Pezizomycotina</taxon>
        <taxon>Eurotiomycetes</taxon>
        <taxon>Chaetothyriomycetidae</taxon>
        <taxon>Chaetothyriales</taxon>
        <taxon>Herpotrichiellaceae</taxon>
        <taxon>Exophiala</taxon>
    </lineage>
</organism>
<dbReference type="SUPFAM" id="SSF51412">
    <property type="entry name" value="Inosine monophosphate dehydrogenase (IMPDH)"/>
    <property type="match status" value="1"/>
</dbReference>
<evidence type="ECO:0000256" key="1">
    <source>
        <dbReference type="ARBA" id="ARBA00022630"/>
    </source>
</evidence>
<dbReference type="AlphaFoldDB" id="A0A0D2AAZ7"/>
<dbReference type="GeneID" id="27321513"/>
<accession>A0A0D2AAZ7</accession>
<gene>
    <name evidence="4" type="ORF">PV10_03668</name>
</gene>
<keyword evidence="3" id="KW-0560">Oxidoreductase</keyword>
<name>A0A0D2AAZ7_EXOME</name>
<protein>
    <submittedName>
        <fullName evidence="4">Uncharacterized protein</fullName>
    </submittedName>
</protein>
<dbReference type="HOGENOM" id="CLU_038732_1_0_1"/>
<evidence type="ECO:0000313" key="4">
    <source>
        <dbReference type="EMBL" id="KIV96088.1"/>
    </source>
</evidence>